<dbReference type="EMBL" id="CAJHJT010000034">
    <property type="protein sequence ID" value="CAD7005337.1"/>
    <property type="molecule type" value="Genomic_DNA"/>
</dbReference>
<evidence type="ECO:0000313" key="1">
    <source>
        <dbReference type="EMBL" id="CAD7005337.1"/>
    </source>
</evidence>
<organism evidence="1 2">
    <name type="scientific">Ceratitis capitata</name>
    <name type="common">Mediterranean fruit fly</name>
    <name type="synonym">Tephritis capitata</name>
    <dbReference type="NCBI Taxonomy" id="7213"/>
    <lineage>
        <taxon>Eukaryota</taxon>
        <taxon>Metazoa</taxon>
        <taxon>Ecdysozoa</taxon>
        <taxon>Arthropoda</taxon>
        <taxon>Hexapoda</taxon>
        <taxon>Insecta</taxon>
        <taxon>Pterygota</taxon>
        <taxon>Neoptera</taxon>
        <taxon>Endopterygota</taxon>
        <taxon>Diptera</taxon>
        <taxon>Brachycera</taxon>
        <taxon>Muscomorpha</taxon>
        <taxon>Tephritoidea</taxon>
        <taxon>Tephritidae</taxon>
        <taxon>Ceratitis</taxon>
        <taxon>Ceratitis</taxon>
    </lineage>
</organism>
<evidence type="ECO:0000313" key="2">
    <source>
        <dbReference type="Proteomes" id="UP000606786"/>
    </source>
</evidence>
<proteinExistence type="predicted"/>
<accession>A0A811V674</accession>
<dbReference type="AlphaFoldDB" id="A0A811V674"/>
<sequence>MSLLSRINFVAELLCVLTHIQYVCMSQTDAKVNSQDTNKPQRQRILKILTQLKIMRHVLFLFALTTITRTTTTQQHCAVRVKITRRSFVLRALFVHSSVCLWQVVSGRMTSVKENDYLPCMNFSNLQQAAL</sequence>
<comment type="caution">
    <text evidence="1">The sequence shown here is derived from an EMBL/GenBank/DDBJ whole genome shotgun (WGS) entry which is preliminary data.</text>
</comment>
<reference evidence="1" key="1">
    <citation type="submission" date="2020-11" db="EMBL/GenBank/DDBJ databases">
        <authorList>
            <person name="Whitehead M."/>
        </authorList>
    </citation>
    <scope>NUCLEOTIDE SEQUENCE</scope>
    <source>
        <strain evidence="1">EGII</strain>
    </source>
</reference>
<dbReference type="Proteomes" id="UP000606786">
    <property type="component" value="Unassembled WGS sequence"/>
</dbReference>
<name>A0A811V674_CERCA</name>
<gene>
    <name evidence="1" type="ORF">CCAP1982_LOCUS13697</name>
</gene>
<keyword evidence="2" id="KW-1185">Reference proteome</keyword>
<protein>
    <submittedName>
        <fullName evidence="1">(Mediterranean fruit fly) hypothetical protein</fullName>
    </submittedName>
</protein>